<dbReference type="GO" id="GO:0005737">
    <property type="term" value="C:cytoplasm"/>
    <property type="evidence" value="ECO:0007669"/>
    <property type="project" value="TreeGrafter"/>
</dbReference>
<dbReference type="FunFam" id="2.30.29.30:FF:000658">
    <property type="entry name" value="SHC-transforming protein homolog 1"/>
    <property type="match status" value="1"/>
</dbReference>
<dbReference type="Gene3D" id="3.30.505.10">
    <property type="entry name" value="SH2 domain"/>
    <property type="match status" value="1"/>
</dbReference>
<dbReference type="PANTHER" id="PTHR19969:SF5">
    <property type="entry name" value="CRK-LIKE PROTEIN"/>
    <property type="match status" value="1"/>
</dbReference>
<reference evidence="7" key="1">
    <citation type="submission" date="2011-07" db="EMBL/GenBank/DDBJ databases">
        <authorList>
            <consortium name="Caenorhabditis brenneri Sequencing and Analysis Consortium"/>
            <person name="Wilson R.K."/>
        </authorList>
    </citation>
    <scope>NUCLEOTIDE SEQUENCE [LARGE SCALE GENOMIC DNA]</scope>
    <source>
        <strain evidence="7">PB2801</strain>
    </source>
</reference>
<dbReference type="PROSITE" id="PS01179">
    <property type="entry name" value="PID"/>
    <property type="match status" value="1"/>
</dbReference>
<feature type="region of interest" description="Disordered" evidence="3">
    <location>
        <begin position="173"/>
        <end position="197"/>
    </location>
</feature>
<dbReference type="GO" id="GO:0016477">
    <property type="term" value="P:cell migration"/>
    <property type="evidence" value="ECO:0007669"/>
    <property type="project" value="TreeGrafter"/>
</dbReference>
<accession>G0NV92</accession>
<evidence type="ECO:0000256" key="3">
    <source>
        <dbReference type="SAM" id="MobiDB-lite"/>
    </source>
</evidence>
<dbReference type="SUPFAM" id="SSF55550">
    <property type="entry name" value="SH2 domain"/>
    <property type="match status" value="1"/>
</dbReference>
<dbReference type="GO" id="GO:0030971">
    <property type="term" value="F:receptor tyrosine kinase binding"/>
    <property type="evidence" value="ECO:0007669"/>
    <property type="project" value="TreeGrafter"/>
</dbReference>
<evidence type="ECO:0000256" key="1">
    <source>
        <dbReference type="ARBA" id="ARBA00022999"/>
    </source>
</evidence>
<evidence type="ECO:0000313" key="6">
    <source>
        <dbReference type="EMBL" id="EGT38148.1"/>
    </source>
</evidence>
<dbReference type="Pfam" id="PF00640">
    <property type="entry name" value="PID"/>
    <property type="match status" value="1"/>
</dbReference>
<protein>
    <submittedName>
        <fullName evidence="6">Uncharacterized protein</fullName>
    </submittedName>
</protein>
<feature type="compositionally biased region" description="Polar residues" evidence="3">
    <location>
        <begin position="319"/>
        <end position="339"/>
    </location>
</feature>
<dbReference type="EMBL" id="GL379955">
    <property type="protein sequence ID" value="EGT38148.1"/>
    <property type="molecule type" value="Genomic_DNA"/>
</dbReference>
<evidence type="ECO:0000313" key="7">
    <source>
        <dbReference type="Proteomes" id="UP000008068"/>
    </source>
</evidence>
<keyword evidence="1 2" id="KW-0727">SH2 domain</keyword>
<dbReference type="PANTHER" id="PTHR19969">
    <property type="entry name" value="SH2-SH3 ADAPTOR PROTEIN-RELATED"/>
    <property type="match status" value="1"/>
</dbReference>
<sequence>MPTVDPEFAQELRSSGVSLSAVYLGSVPVMESMSVMVGEMRTQVVSECIQVVAAAVGASEQQEVNPIVSRIIGEVKAENYIVDLNISSKMVKVIKNNRLIQRHPFTYFSFGSQGQKNGATEKMFGYIAKNKDGNDRRCHVVSSKDVQKLIDVLIAAINVNTMDAQAKLAAAAATTPESSGSGGSGGPGLSRKPNLNRQSFVSNCRPTISEDVKGKIWYHGNLSREDAQALLTTTGDFLVRVSDHTPGKFVLSGLTEEGEHKHLILLDHHNRVRTRDRQFGNITELVDYHMNNGIAVMSEGNRDRETSLMLKRPIPSPLTPTNSSASLHQETSALSKNSK</sequence>
<dbReference type="InterPro" id="IPR006020">
    <property type="entry name" value="PTB/PI_dom"/>
</dbReference>
<dbReference type="Proteomes" id="UP000008068">
    <property type="component" value="Unassembled WGS sequence"/>
</dbReference>
<keyword evidence="7" id="KW-1185">Reference proteome</keyword>
<feature type="region of interest" description="Disordered" evidence="3">
    <location>
        <begin position="312"/>
        <end position="339"/>
    </location>
</feature>
<dbReference type="eggNOG" id="KOG3697">
    <property type="taxonomic scope" value="Eukaryota"/>
</dbReference>
<dbReference type="AlphaFoldDB" id="G0NV92"/>
<feature type="domain" description="PID" evidence="4">
    <location>
        <begin position="16"/>
        <end position="158"/>
    </location>
</feature>
<dbReference type="SMART" id="SM00252">
    <property type="entry name" value="SH2"/>
    <property type="match status" value="1"/>
</dbReference>
<dbReference type="InParanoid" id="G0NV92"/>
<gene>
    <name evidence="6" type="ORF">CAEBREN_02023</name>
</gene>
<dbReference type="Gene3D" id="2.30.29.30">
    <property type="entry name" value="Pleckstrin-homology domain (PH domain)/Phosphotyrosine-binding domain (PTB)"/>
    <property type="match status" value="1"/>
</dbReference>
<dbReference type="GO" id="GO:0035591">
    <property type="term" value="F:signaling adaptor activity"/>
    <property type="evidence" value="ECO:0007669"/>
    <property type="project" value="TreeGrafter"/>
</dbReference>
<dbReference type="OrthoDB" id="9938362at2759"/>
<dbReference type="SMART" id="SM00462">
    <property type="entry name" value="PTB"/>
    <property type="match status" value="1"/>
</dbReference>
<dbReference type="InterPro" id="IPR011993">
    <property type="entry name" value="PH-like_dom_sf"/>
</dbReference>
<dbReference type="STRING" id="135651.G0NV92"/>
<feature type="domain" description="SH2" evidence="5">
    <location>
        <begin position="217"/>
        <end position="314"/>
    </location>
</feature>
<evidence type="ECO:0000256" key="2">
    <source>
        <dbReference type="PROSITE-ProRule" id="PRU00191"/>
    </source>
</evidence>
<dbReference type="InterPro" id="IPR036860">
    <property type="entry name" value="SH2_dom_sf"/>
</dbReference>
<dbReference type="Pfam" id="PF00017">
    <property type="entry name" value="SH2"/>
    <property type="match status" value="1"/>
</dbReference>
<dbReference type="SUPFAM" id="SSF50729">
    <property type="entry name" value="PH domain-like"/>
    <property type="match status" value="1"/>
</dbReference>
<proteinExistence type="predicted"/>
<dbReference type="GO" id="GO:0007167">
    <property type="term" value="P:enzyme-linked receptor protein signaling pathway"/>
    <property type="evidence" value="ECO:0007669"/>
    <property type="project" value="TreeGrafter"/>
</dbReference>
<dbReference type="FunCoup" id="G0NV92">
    <property type="interactions" value="1987"/>
</dbReference>
<dbReference type="InterPro" id="IPR000980">
    <property type="entry name" value="SH2"/>
</dbReference>
<evidence type="ECO:0000259" key="5">
    <source>
        <dbReference type="PROSITE" id="PS50001"/>
    </source>
</evidence>
<dbReference type="CDD" id="cd00934">
    <property type="entry name" value="PTB"/>
    <property type="match status" value="1"/>
</dbReference>
<evidence type="ECO:0000259" key="4">
    <source>
        <dbReference type="PROSITE" id="PS01179"/>
    </source>
</evidence>
<dbReference type="PROSITE" id="PS50001">
    <property type="entry name" value="SH2"/>
    <property type="match status" value="1"/>
</dbReference>
<dbReference type="InterPro" id="IPR051184">
    <property type="entry name" value="Tyrosine-phos_adapter"/>
</dbReference>
<dbReference type="PRINTS" id="PR00401">
    <property type="entry name" value="SH2DOMAIN"/>
</dbReference>
<dbReference type="HOGENOM" id="CLU_861198_0_0_1"/>
<organism evidence="7">
    <name type="scientific">Caenorhabditis brenneri</name>
    <name type="common">Nematode worm</name>
    <dbReference type="NCBI Taxonomy" id="135651"/>
    <lineage>
        <taxon>Eukaryota</taxon>
        <taxon>Metazoa</taxon>
        <taxon>Ecdysozoa</taxon>
        <taxon>Nematoda</taxon>
        <taxon>Chromadorea</taxon>
        <taxon>Rhabditida</taxon>
        <taxon>Rhabditina</taxon>
        <taxon>Rhabditomorpha</taxon>
        <taxon>Rhabditoidea</taxon>
        <taxon>Rhabditidae</taxon>
        <taxon>Peloderinae</taxon>
        <taxon>Caenorhabditis</taxon>
    </lineage>
</organism>
<name>G0NV92_CAEBE</name>